<proteinExistence type="inferred from homology"/>
<name>A0A9P4LLG7_9PLEO</name>
<dbReference type="EC" id="5.2.1.8" evidence="10"/>
<evidence type="ECO:0000256" key="1">
    <source>
        <dbReference type="ARBA" id="ARBA00000971"/>
    </source>
</evidence>
<evidence type="ECO:0000256" key="7">
    <source>
        <dbReference type="ARBA" id="ARBA00023235"/>
    </source>
</evidence>
<comment type="subcellular location">
    <subcellularLocation>
        <location evidence="3 10">Cytoplasm</location>
    </subcellularLocation>
    <subcellularLocation>
        <location evidence="2">Nucleus</location>
    </subcellularLocation>
</comment>
<dbReference type="AlphaFoldDB" id="A0A9P4LLG7"/>
<sequence length="510" mass="55328">MASQRPTAPALKKLDPDQRCGFLVPVKRIHGGEDVNFFLASRAYADIMTFIFQLNTAMLPRRNADTAKDTESAKEWIINDRDVSRPRIVQSLAKLLQDLTAIIEEVPPDPGPRRFGNVSFRKWYDIVKERVTELLGKFISREILDFKTTSDVSARGELEAYLIGSFGSSQRLDYGTGHELSFLAFLGCLWKLGAFPESNDGDSERAIVLGIIEPYLVLVRRLILTYTLEPAGSHGVWGLDDHAFLPYIFGSAQFSPAINTPADIVTEGSLPSAPNPADVAKANAVERERKRNMYFSAIGFIYDVKKGPFWEHSPILYDVSGVKAGWAKINKGMIKMYNAEVLSKFPVVQHFPFGSMFAWEKDPSAKSIQASVHTSSQPKASTVPSPTSSTSAYSSPRPQPQLRDPLADPLTPSASSHSSQPALRNPLKGMGPATTAAPWAKAAPAAGPNVPSGPNQPTRAPWANRTTALPPPGGTMVGTSAPWATGNAAAGKGTDAEASTRAPWADKKPQ</sequence>
<dbReference type="EMBL" id="ML978196">
    <property type="protein sequence ID" value="KAF2029793.1"/>
    <property type="molecule type" value="Genomic_DNA"/>
</dbReference>
<protein>
    <recommendedName>
        <fullName evidence="10">Serine/threonine-protein phosphatase 2A activator</fullName>
        <ecNumber evidence="10">5.2.1.8</ecNumber>
    </recommendedName>
    <alternativeName>
        <fullName evidence="10">Phosphotyrosyl phosphatase activator</fullName>
    </alternativeName>
</protein>
<evidence type="ECO:0000256" key="8">
    <source>
        <dbReference type="ARBA" id="ARBA00023242"/>
    </source>
</evidence>
<evidence type="ECO:0000256" key="11">
    <source>
        <dbReference type="SAM" id="MobiDB-lite"/>
    </source>
</evidence>
<keyword evidence="5 10" id="KW-0963">Cytoplasm</keyword>
<dbReference type="Proteomes" id="UP000799777">
    <property type="component" value="Unassembled WGS sequence"/>
</dbReference>
<feature type="compositionally biased region" description="Polar residues" evidence="11">
    <location>
        <begin position="412"/>
        <end position="422"/>
    </location>
</feature>
<dbReference type="SUPFAM" id="SSF140984">
    <property type="entry name" value="PTPA-like"/>
    <property type="match status" value="1"/>
</dbReference>
<comment type="caution">
    <text evidence="12">The sequence shown here is derived from an EMBL/GenBank/DDBJ whole genome shotgun (WGS) entry which is preliminary data.</text>
</comment>
<evidence type="ECO:0000256" key="2">
    <source>
        <dbReference type="ARBA" id="ARBA00004123"/>
    </source>
</evidence>
<evidence type="ECO:0000256" key="6">
    <source>
        <dbReference type="ARBA" id="ARBA00023110"/>
    </source>
</evidence>
<dbReference type="Pfam" id="PF03095">
    <property type="entry name" value="PTPA"/>
    <property type="match status" value="1"/>
</dbReference>
<feature type="region of interest" description="Disordered" evidence="11">
    <location>
        <begin position="368"/>
        <end position="510"/>
    </location>
</feature>
<dbReference type="InterPro" id="IPR004327">
    <property type="entry name" value="Phstyr_phstse_ac"/>
</dbReference>
<evidence type="ECO:0000256" key="3">
    <source>
        <dbReference type="ARBA" id="ARBA00004496"/>
    </source>
</evidence>
<evidence type="ECO:0000313" key="12">
    <source>
        <dbReference type="EMBL" id="KAF2029793.1"/>
    </source>
</evidence>
<evidence type="ECO:0000256" key="4">
    <source>
        <dbReference type="ARBA" id="ARBA00011019"/>
    </source>
</evidence>
<comment type="similarity">
    <text evidence="4 10">Belongs to the PTPA-type PPIase family.</text>
</comment>
<keyword evidence="6 10" id="KW-0697">Rotamase</keyword>
<dbReference type="GO" id="GO:0008160">
    <property type="term" value="F:protein tyrosine phosphatase activator activity"/>
    <property type="evidence" value="ECO:0007669"/>
    <property type="project" value="TreeGrafter"/>
</dbReference>
<accession>A0A9P4LLG7</accession>
<organism evidence="12 13">
    <name type="scientific">Setomelanomma holmii</name>
    <dbReference type="NCBI Taxonomy" id="210430"/>
    <lineage>
        <taxon>Eukaryota</taxon>
        <taxon>Fungi</taxon>
        <taxon>Dikarya</taxon>
        <taxon>Ascomycota</taxon>
        <taxon>Pezizomycotina</taxon>
        <taxon>Dothideomycetes</taxon>
        <taxon>Pleosporomycetidae</taxon>
        <taxon>Pleosporales</taxon>
        <taxon>Pleosporineae</taxon>
        <taxon>Phaeosphaeriaceae</taxon>
        <taxon>Setomelanomma</taxon>
    </lineage>
</organism>
<feature type="compositionally biased region" description="Low complexity" evidence="11">
    <location>
        <begin position="381"/>
        <end position="396"/>
    </location>
</feature>
<keyword evidence="8" id="KW-0539">Nucleus</keyword>
<reference evidence="12" key="1">
    <citation type="journal article" date="2020" name="Stud. Mycol.">
        <title>101 Dothideomycetes genomes: a test case for predicting lifestyles and emergence of pathogens.</title>
        <authorList>
            <person name="Haridas S."/>
            <person name="Albert R."/>
            <person name="Binder M."/>
            <person name="Bloem J."/>
            <person name="Labutti K."/>
            <person name="Salamov A."/>
            <person name="Andreopoulos B."/>
            <person name="Baker S."/>
            <person name="Barry K."/>
            <person name="Bills G."/>
            <person name="Bluhm B."/>
            <person name="Cannon C."/>
            <person name="Castanera R."/>
            <person name="Culley D."/>
            <person name="Daum C."/>
            <person name="Ezra D."/>
            <person name="Gonzalez J."/>
            <person name="Henrissat B."/>
            <person name="Kuo A."/>
            <person name="Liang C."/>
            <person name="Lipzen A."/>
            <person name="Lutzoni F."/>
            <person name="Magnuson J."/>
            <person name="Mondo S."/>
            <person name="Nolan M."/>
            <person name="Ohm R."/>
            <person name="Pangilinan J."/>
            <person name="Park H.-J."/>
            <person name="Ramirez L."/>
            <person name="Alfaro M."/>
            <person name="Sun H."/>
            <person name="Tritt A."/>
            <person name="Yoshinaga Y."/>
            <person name="Zwiers L.-H."/>
            <person name="Turgeon B."/>
            <person name="Goodwin S."/>
            <person name="Spatafora J."/>
            <person name="Crous P."/>
            <person name="Grigoriev I."/>
        </authorList>
    </citation>
    <scope>NUCLEOTIDE SEQUENCE</scope>
    <source>
        <strain evidence="12">CBS 110217</strain>
    </source>
</reference>
<evidence type="ECO:0000256" key="9">
    <source>
        <dbReference type="ARBA" id="ARBA00025287"/>
    </source>
</evidence>
<dbReference type="PANTHER" id="PTHR10012">
    <property type="entry name" value="SERINE/THREONINE-PROTEIN PHOSPHATASE 2A REGULATORY SUBUNIT B"/>
    <property type="match status" value="1"/>
</dbReference>
<dbReference type="GO" id="GO:0003755">
    <property type="term" value="F:peptidyl-prolyl cis-trans isomerase activity"/>
    <property type="evidence" value="ECO:0007669"/>
    <property type="project" value="UniProtKB-KW"/>
</dbReference>
<dbReference type="InterPro" id="IPR043170">
    <property type="entry name" value="PTPA_C_lid"/>
</dbReference>
<dbReference type="PANTHER" id="PTHR10012:SF3">
    <property type="entry name" value="SERINE_THREONINE-PROTEIN PHOSPHATASE 2A ACTIVATOR 1"/>
    <property type="match status" value="1"/>
</dbReference>
<feature type="compositionally biased region" description="Low complexity" evidence="11">
    <location>
        <begin position="431"/>
        <end position="448"/>
    </location>
</feature>
<dbReference type="OrthoDB" id="16120at2759"/>
<dbReference type="FunFam" id="1.20.120.1150:FF:000003">
    <property type="entry name" value="Serine/threonine-protein phosphatase 2A activator"/>
    <property type="match status" value="1"/>
</dbReference>
<comment type="function">
    <text evidence="9">PPIases accelerate the folding of proteins. It catalyzes the cis-trans isomerization of proline imidic peptide bonds in oligopeptides. Acts as a regulatory subunit for PP2A-like phosphatases modulating their activity or substrate specificity, probably by inducing a conformational change in the catalytic subunit, a direct target of the PPIase. Can reactivate inactive phosphatase PP2A-phosphatase methylesterase complexes (PP2Ai) in presence of ATP and Mg(2+) by dissociating the inactive form from the complex.</text>
</comment>
<keyword evidence="7 10" id="KW-0413">Isomerase</keyword>
<evidence type="ECO:0000313" key="13">
    <source>
        <dbReference type="Proteomes" id="UP000799777"/>
    </source>
</evidence>
<dbReference type="GO" id="GO:0000159">
    <property type="term" value="C:protein phosphatase type 2A complex"/>
    <property type="evidence" value="ECO:0007669"/>
    <property type="project" value="TreeGrafter"/>
</dbReference>
<dbReference type="GO" id="GO:0007052">
    <property type="term" value="P:mitotic spindle organization"/>
    <property type="evidence" value="ECO:0007669"/>
    <property type="project" value="TreeGrafter"/>
</dbReference>
<dbReference type="CDD" id="cd04087">
    <property type="entry name" value="PTPA"/>
    <property type="match status" value="1"/>
</dbReference>
<gene>
    <name evidence="12" type="ORF">EK21DRAFT_66960</name>
</gene>
<dbReference type="GO" id="GO:0005634">
    <property type="term" value="C:nucleus"/>
    <property type="evidence" value="ECO:0007669"/>
    <property type="project" value="UniProtKB-SubCell"/>
</dbReference>
<dbReference type="InterPro" id="IPR037218">
    <property type="entry name" value="PTPA_sf"/>
</dbReference>
<dbReference type="GO" id="GO:0005737">
    <property type="term" value="C:cytoplasm"/>
    <property type="evidence" value="ECO:0007669"/>
    <property type="project" value="UniProtKB-SubCell"/>
</dbReference>
<feature type="compositionally biased region" description="Polar residues" evidence="11">
    <location>
        <begin position="368"/>
        <end position="380"/>
    </location>
</feature>
<dbReference type="Gene3D" id="1.20.120.1150">
    <property type="match status" value="1"/>
</dbReference>
<evidence type="ECO:0000256" key="5">
    <source>
        <dbReference type="ARBA" id="ARBA00022490"/>
    </source>
</evidence>
<evidence type="ECO:0000256" key="10">
    <source>
        <dbReference type="RuleBase" id="RU361210"/>
    </source>
</evidence>
<comment type="catalytic activity">
    <reaction evidence="1 10">
        <text>[protein]-peptidylproline (omega=180) = [protein]-peptidylproline (omega=0)</text>
        <dbReference type="Rhea" id="RHEA:16237"/>
        <dbReference type="Rhea" id="RHEA-COMP:10747"/>
        <dbReference type="Rhea" id="RHEA-COMP:10748"/>
        <dbReference type="ChEBI" id="CHEBI:83833"/>
        <dbReference type="ChEBI" id="CHEBI:83834"/>
        <dbReference type="EC" id="5.2.1.8"/>
    </reaction>
</comment>
<keyword evidence="13" id="KW-1185">Reference proteome</keyword>